<organism evidence="3 4">
    <name type="scientific">Adineta ricciae</name>
    <name type="common">Rotifer</name>
    <dbReference type="NCBI Taxonomy" id="249248"/>
    <lineage>
        <taxon>Eukaryota</taxon>
        <taxon>Metazoa</taxon>
        <taxon>Spiralia</taxon>
        <taxon>Gnathifera</taxon>
        <taxon>Rotifera</taxon>
        <taxon>Eurotatoria</taxon>
        <taxon>Bdelloidea</taxon>
        <taxon>Adinetida</taxon>
        <taxon>Adinetidae</taxon>
        <taxon>Adineta</taxon>
    </lineage>
</organism>
<dbReference type="EMBL" id="CAJNOJ010000021">
    <property type="protein sequence ID" value="CAF0845751.1"/>
    <property type="molecule type" value="Genomic_DNA"/>
</dbReference>
<dbReference type="OrthoDB" id="10031164at2759"/>
<name>A0A815D8C8_ADIRI</name>
<dbReference type="AlphaFoldDB" id="A0A815D8C8"/>
<feature type="region of interest" description="Disordered" evidence="1">
    <location>
        <begin position="1"/>
        <end position="208"/>
    </location>
</feature>
<dbReference type="Pfam" id="PF09619">
    <property type="entry name" value="YscW"/>
    <property type="match status" value="1"/>
</dbReference>
<accession>A0A815D8C8</accession>
<evidence type="ECO:0000313" key="4">
    <source>
        <dbReference type="Proteomes" id="UP000663828"/>
    </source>
</evidence>
<proteinExistence type="predicted"/>
<dbReference type="InterPro" id="IPR039366">
    <property type="entry name" value="Pilotin"/>
</dbReference>
<dbReference type="EMBL" id="CAJNOR010002439">
    <property type="protein sequence ID" value="CAF1294545.1"/>
    <property type="molecule type" value="Genomic_DNA"/>
</dbReference>
<comment type="caution">
    <text evidence="3">The sequence shown here is derived from an EMBL/GenBank/DDBJ whole genome shotgun (WGS) entry which is preliminary data.</text>
</comment>
<sequence length="1166" mass="132674">MTFRLGETAAHVHGQDKDRSGRRKSRISTTTLATTQVDDSTKSGTDATDEHDLKDGEVRTHKKIVTTKEEETITKSKGRKDEDNEKDSKVKDDEKDRQGKFTEKDRKEEDRQGKFTEKDRKEEDRPSKLSEKDRKEEDRPSKLSGKDRDEEDRRNRLGDKGRKDRVEGEDHQDPNRIENGDDEHRDNEEKKDTGKDRVESVDRPRTPVKSVHVHGSITLVKYRPSVVETVQYDLDGSLVNTDNQRSTRPFLPFARDFLARGSHVTLYVSTSKTNDPKLAFAKFPILYKQDNFPLTFKLDIDLPDKQRGLLERADITLYFFAYITDSERVIDTFLPAGISQILLKGTNRNVQPLEVFVRANGLEVNGLFRSRYGQRFIEPGTVFQVVVVDQATLVQKKISTTDAVAQLTISNVPSMFPVPFSLLVHYQMLKPNTKYYALAYVIVKGVRRLVNREPVWLISEQRLLITPQLVFNVVPSPLILKGLVTRSMPGSFVVQPGSSLGINLRVIGSREPDIVYRIPEVTMLPQYFQINITESSRFDPTQNYEITAQLTDKNNDIYMISSQAIPILDDMGKITIPVDDYLYYVQARIQSSTGEELSYIPGSTCRIFVTETPETPTKPVVSMTIKDIPSNFRDFTIKIPTTGVQANRNYYLVMMIEIKGIITHVSKTLLISNSQRPPLLIQLPVLSLNLVRGIISDVDQRPAQWSSSAYAKLYLLDDTIADPEKAIVQSWKIHLENDFPIRFEIQIDFNRLNLAHVYRLQAVIENGRNLFEYKPATSAIAVDPRSGLLSDVRIFVRSIKTSQRVRGVIQINGVKGPLPEKSELILQISTTPSLDNPRIVDEFRIKVDNRTLPVDFDIELPLNKFDLNAVYYFIVKYTVRNSVVIPATQVFAFSPRNQATVVITLSRTPQIVVKGQVTSTGSSLDLPSGTTLHLYITDDLTPEKPFIYSEVYLQSTPNSLYDFTMLVDSIILEKKIPLYLHADIIYENAVILRMPRPALLQLALESTWNINLIIDLPTLVIGEIVSITNEIKVNGEFDAYIQIVRTSTKEIVHTVRLRVGARLPQPFRIELDNDLFIRYPDLRVRALIKNCKEETLYESGGDIDIHIGLNLNTRLSVVVKDSKKLTELRSNIDESASLYTGRWRLAVNGVTSRIRYGELVTNLEQK</sequence>
<evidence type="ECO:0000313" key="2">
    <source>
        <dbReference type="EMBL" id="CAF0845751.1"/>
    </source>
</evidence>
<reference evidence="3" key="1">
    <citation type="submission" date="2021-02" db="EMBL/GenBank/DDBJ databases">
        <authorList>
            <person name="Nowell W R."/>
        </authorList>
    </citation>
    <scope>NUCLEOTIDE SEQUENCE</scope>
</reference>
<evidence type="ECO:0000313" key="3">
    <source>
        <dbReference type="EMBL" id="CAF1294545.1"/>
    </source>
</evidence>
<dbReference type="Proteomes" id="UP000663828">
    <property type="component" value="Unassembled WGS sequence"/>
</dbReference>
<evidence type="ECO:0000256" key="1">
    <source>
        <dbReference type="SAM" id="MobiDB-lite"/>
    </source>
</evidence>
<keyword evidence="4" id="KW-1185">Reference proteome</keyword>
<feature type="compositionally biased region" description="Basic and acidic residues" evidence="1">
    <location>
        <begin position="66"/>
        <end position="205"/>
    </location>
</feature>
<dbReference type="Proteomes" id="UP000663852">
    <property type="component" value="Unassembled WGS sequence"/>
</dbReference>
<gene>
    <name evidence="2" type="ORF">EDS130_LOCUS7059</name>
    <name evidence="3" type="ORF">XAT740_LOCUS28522</name>
</gene>
<dbReference type="PANTHER" id="PTHR48147">
    <property type="entry name" value="PROTEIN CBG23787"/>
    <property type="match status" value="1"/>
</dbReference>
<feature type="compositionally biased region" description="Basic and acidic residues" evidence="1">
    <location>
        <begin position="48"/>
        <end position="59"/>
    </location>
</feature>
<protein>
    <submittedName>
        <fullName evidence="3">Uncharacterized protein</fullName>
    </submittedName>
</protein>
<feature type="compositionally biased region" description="Polar residues" evidence="1">
    <location>
        <begin position="27"/>
        <end position="46"/>
    </location>
</feature>